<accession>A0A023BYL3</accession>
<feature type="domain" description="Methyltransferase type 11" evidence="1">
    <location>
        <begin position="40"/>
        <end position="138"/>
    </location>
</feature>
<keyword evidence="2" id="KW-0489">Methyltransferase</keyword>
<dbReference type="PANTHER" id="PTHR45128">
    <property type="entry name" value="METHYLTRANSFERASE TYPE 11"/>
    <property type="match status" value="1"/>
</dbReference>
<keyword evidence="2" id="KW-0808">Transferase</keyword>
<dbReference type="PANTHER" id="PTHR45128:SF1">
    <property type="entry name" value="S-ADENOSYLMETHIONINE-DEPENDENT METHYLTRANSFERASE RV2258C"/>
    <property type="match status" value="1"/>
</dbReference>
<comment type="caution">
    <text evidence="2">The sequence shown here is derived from an EMBL/GenBank/DDBJ whole genome shotgun (WGS) entry which is preliminary data.</text>
</comment>
<name>A0A023BYL3_9FLAO</name>
<dbReference type="Gene3D" id="3.40.50.150">
    <property type="entry name" value="Vaccinia Virus protein VP39"/>
    <property type="match status" value="1"/>
</dbReference>
<dbReference type="CDD" id="cd02440">
    <property type="entry name" value="AdoMet_MTases"/>
    <property type="match status" value="1"/>
</dbReference>
<dbReference type="InterPro" id="IPR013216">
    <property type="entry name" value="Methyltransf_11"/>
</dbReference>
<dbReference type="GO" id="GO:0032259">
    <property type="term" value="P:methylation"/>
    <property type="evidence" value="ECO:0007669"/>
    <property type="project" value="UniProtKB-KW"/>
</dbReference>
<evidence type="ECO:0000313" key="2">
    <source>
        <dbReference type="EMBL" id="EZH75156.1"/>
    </source>
</evidence>
<reference evidence="2 3" key="1">
    <citation type="submission" date="2014-04" db="EMBL/GenBank/DDBJ databases">
        <title>Aquimarina sp. 22II-S11-z7 Genome Sequencing.</title>
        <authorList>
            <person name="Lai Q."/>
        </authorList>
    </citation>
    <scope>NUCLEOTIDE SEQUENCE [LARGE SCALE GENOMIC DNA]</scope>
    <source>
        <strain evidence="2 3">22II-S11-z7</strain>
    </source>
</reference>
<dbReference type="InterPro" id="IPR053173">
    <property type="entry name" value="SAM-binding_MTase"/>
</dbReference>
<dbReference type="GO" id="GO:0008757">
    <property type="term" value="F:S-adenosylmethionine-dependent methyltransferase activity"/>
    <property type="evidence" value="ECO:0007669"/>
    <property type="project" value="InterPro"/>
</dbReference>
<evidence type="ECO:0000313" key="3">
    <source>
        <dbReference type="Proteomes" id="UP000023541"/>
    </source>
</evidence>
<dbReference type="STRING" id="1317122.ATO12_10555"/>
<dbReference type="Pfam" id="PF08241">
    <property type="entry name" value="Methyltransf_11"/>
    <property type="match status" value="1"/>
</dbReference>
<protein>
    <submittedName>
        <fullName evidence="2">Methyltransferase type 11</fullName>
    </submittedName>
</protein>
<gene>
    <name evidence="2" type="ORF">ATO12_10555</name>
</gene>
<evidence type="ECO:0000259" key="1">
    <source>
        <dbReference type="Pfam" id="PF08241"/>
    </source>
</evidence>
<dbReference type="AlphaFoldDB" id="A0A023BYL3"/>
<keyword evidence="3" id="KW-1185">Reference proteome</keyword>
<organism evidence="2 3">
    <name type="scientific">Aquimarina atlantica</name>
    <dbReference type="NCBI Taxonomy" id="1317122"/>
    <lineage>
        <taxon>Bacteria</taxon>
        <taxon>Pseudomonadati</taxon>
        <taxon>Bacteroidota</taxon>
        <taxon>Flavobacteriia</taxon>
        <taxon>Flavobacteriales</taxon>
        <taxon>Flavobacteriaceae</taxon>
        <taxon>Aquimarina</taxon>
    </lineage>
</organism>
<dbReference type="SUPFAM" id="SSF53335">
    <property type="entry name" value="S-adenosyl-L-methionine-dependent methyltransferases"/>
    <property type="match status" value="1"/>
</dbReference>
<proteinExistence type="predicted"/>
<dbReference type="InterPro" id="IPR029063">
    <property type="entry name" value="SAM-dependent_MTases_sf"/>
</dbReference>
<dbReference type="Gene3D" id="6.10.140.1580">
    <property type="match status" value="1"/>
</dbReference>
<sequence>MKDYIHGYSREETTRLNDQANSIAELLHWDSKWKEGSLILEAGCGVGAQTKIIAKNNIDSTFVSVDLSTASLEKAEASIKEHDIKNVEFKVADLLNLPFKDNHFDHIFVCFVLEHISQPKEAIQELKRVLKPGGTLMIIEGDHGSAYFYPDSLSAQKVVQAQVTLQEQKGGNANIGRSLYPLLFDSGFKNITISPRQVYVDDSKPELLDGFIKNTFTAMVRGIAEEALAKKIISKEEMNRGINDLSKTAEGGGTFCYTFFKGIAIKE</sequence>
<dbReference type="EMBL" id="AQRA01000002">
    <property type="protein sequence ID" value="EZH75156.1"/>
    <property type="molecule type" value="Genomic_DNA"/>
</dbReference>
<dbReference type="Proteomes" id="UP000023541">
    <property type="component" value="Unassembled WGS sequence"/>
</dbReference>
<dbReference type="eggNOG" id="COG2226">
    <property type="taxonomic scope" value="Bacteria"/>
</dbReference>